<dbReference type="SUPFAM" id="SSF74853">
    <property type="entry name" value="Lamin A/C globular tail domain"/>
    <property type="match status" value="1"/>
</dbReference>
<evidence type="ECO:0000256" key="2">
    <source>
        <dbReference type="ARBA" id="ARBA00023054"/>
    </source>
</evidence>
<gene>
    <name evidence="7" type="ORF">HDID_LOCUS1977</name>
</gene>
<dbReference type="Gene3D" id="2.60.40.1260">
    <property type="entry name" value="Lamin Tail domain"/>
    <property type="match status" value="1"/>
</dbReference>
<dbReference type="InterPro" id="IPR039008">
    <property type="entry name" value="IF_rod_dom"/>
</dbReference>
<dbReference type="STRING" id="6216.A0A158QCU7"/>
<evidence type="ECO:0000313" key="8">
    <source>
        <dbReference type="Proteomes" id="UP000274504"/>
    </source>
</evidence>
<feature type="coiled-coil region" evidence="3">
    <location>
        <begin position="290"/>
        <end position="348"/>
    </location>
</feature>
<dbReference type="InterPro" id="IPR001322">
    <property type="entry name" value="Lamin_tail_dom"/>
</dbReference>
<evidence type="ECO:0000256" key="1">
    <source>
        <dbReference type="ARBA" id="ARBA00022754"/>
    </source>
</evidence>
<proteinExistence type="predicted"/>
<reference evidence="7 8" key="2">
    <citation type="submission" date="2018-11" db="EMBL/GenBank/DDBJ databases">
        <authorList>
            <consortium name="Pathogen Informatics"/>
        </authorList>
    </citation>
    <scope>NUCLEOTIDE SEQUENCE [LARGE SCALE GENOMIC DNA]</scope>
</reference>
<dbReference type="GO" id="GO:0005882">
    <property type="term" value="C:intermediate filament"/>
    <property type="evidence" value="ECO:0007669"/>
    <property type="project" value="UniProtKB-KW"/>
</dbReference>
<keyword evidence="2 3" id="KW-0175">Coiled coil</keyword>
<feature type="domain" description="LTD" evidence="5">
    <location>
        <begin position="508"/>
        <end position="638"/>
    </location>
</feature>
<dbReference type="GO" id="GO:0006998">
    <property type="term" value="P:nuclear envelope organization"/>
    <property type="evidence" value="ECO:0007669"/>
    <property type="project" value="TreeGrafter"/>
</dbReference>
<reference evidence="9" key="1">
    <citation type="submission" date="2016-04" db="UniProtKB">
        <authorList>
            <consortium name="WormBaseParasite"/>
        </authorList>
    </citation>
    <scope>IDENTIFICATION</scope>
</reference>
<protein>
    <submittedName>
        <fullName evidence="9">IF rod domain-containing protein</fullName>
    </submittedName>
</protein>
<dbReference type="EMBL" id="UYSG01000428">
    <property type="protein sequence ID" value="VDL19438.1"/>
    <property type="molecule type" value="Genomic_DNA"/>
</dbReference>
<evidence type="ECO:0000313" key="7">
    <source>
        <dbReference type="EMBL" id="VDL19438.1"/>
    </source>
</evidence>
<dbReference type="GO" id="GO:0051664">
    <property type="term" value="P:nuclear pore localization"/>
    <property type="evidence" value="ECO:0007669"/>
    <property type="project" value="TreeGrafter"/>
</dbReference>
<sequence>MDKNGSSSESTKPSFRQSSNGVNRAHVSSMDPSSSRSKVAVGTAMAMTIEEPPTLAEYEEEEEETSCYTTSQSIVITRCSTVDGAETTKHVQREILEQQAKSSTTTLVGNATAIQPCGEVGDIIQGCRREKCELQRLNDRLSSFIERVRLLEAHNRTLTKEATRLRANYSIDINRLRDVYNSDLEQLKSSLAAAEANCAQHEVRAKKVENELKEIQKDGQERLKCLTDQLNVAESEAAEIQQRCTKMAEERAKEILEFKRLQDQLKEVCLKNERLSVAHHAAETDARILREEMEHRKRVQNAEMKELSALVQRESTQEAVAIFRTEIMQVLREIQLEYEQRLEAARADIHSAYEVKTRVLRQTGLTSGIARAASQTPPDRNLQQLVDEQKQKISTLEEAKVQMEQKIRELRTSLQERERELEAAKNQFGVELSASHGELQRLRTDFEALLDSKIGLELEIASYRRLIEREEQRHALDSSALIDNHYRRLAFSKDFEKPPIELPNSKPRFYSHTRSSKGNICIIECAVDGSSVTVANIGSQREDINGMRLVRQVDDHVTNTFVIPKGTVLTTSPNRRSIRIWSDGCKPTDEEGFELSGGNRWEMGANTRTALLSSNGEVSFDYLLNSHFLEKAVYTLRVMSQPPVSDRSITN</sequence>
<dbReference type="SMART" id="SM01391">
    <property type="entry name" value="Filament"/>
    <property type="match status" value="1"/>
</dbReference>
<dbReference type="OrthoDB" id="2441647at2759"/>
<feature type="domain" description="IF rod" evidence="6">
    <location>
        <begin position="130"/>
        <end position="474"/>
    </location>
</feature>
<organism evidence="9">
    <name type="scientific">Hymenolepis diminuta</name>
    <name type="common">Rat tapeworm</name>
    <dbReference type="NCBI Taxonomy" id="6216"/>
    <lineage>
        <taxon>Eukaryota</taxon>
        <taxon>Metazoa</taxon>
        <taxon>Spiralia</taxon>
        <taxon>Lophotrochozoa</taxon>
        <taxon>Platyhelminthes</taxon>
        <taxon>Cestoda</taxon>
        <taxon>Eucestoda</taxon>
        <taxon>Cyclophyllidea</taxon>
        <taxon>Hymenolepididae</taxon>
        <taxon>Hymenolepis</taxon>
    </lineage>
</organism>
<dbReference type="PANTHER" id="PTHR45721">
    <property type="entry name" value="LAMIN DM0-RELATED"/>
    <property type="match status" value="1"/>
</dbReference>
<evidence type="ECO:0000256" key="3">
    <source>
        <dbReference type="SAM" id="Coils"/>
    </source>
</evidence>
<dbReference type="GO" id="GO:0090435">
    <property type="term" value="P:protein localization to nuclear envelope"/>
    <property type="evidence" value="ECO:0007669"/>
    <property type="project" value="TreeGrafter"/>
</dbReference>
<dbReference type="PROSITE" id="PS51842">
    <property type="entry name" value="IF_ROD_2"/>
    <property type="match status" value="1"/>
</dbReference>
<dbReference type="GO" id="GO:0031507">
    <property type="term" value="P:heterochromatin formation"/>
    <property type="evidence" value="ECO:0007669"/>
    <property type="project" value="TreeGrafter"/>
</dbReference>
<name>A0A158QCU7_HYMDI</name>
<dbReference type="Gene3D" id="1.20.5.170">
    <property type="match status" value="1"/>
</dbReference>
<evidence type="ECO:0000256" key="4">
    <source>
        <dbReference type="SAM" id="MobiDB-lite"/>
    </source>
</evidence>
<dbReference type="PANTHER" id="PTHR45721:SF12">
    <property type="entry name" value="INTERMEDIATE FILAMENT PROTEIN IFA-1"/>
    <property type="match status" value="1"/>
</dbReference>
<keyword evidence="1" id="KW-0403">Intermediate filament</keyword>
<feature type="region of interest" description="Disordered" evidence="4">
    <location>
        <begin position="1"/>
        <end position="40"/>
    </location>
</feature>
<dbReference type="GO" id="GO:0007097">
    <property type="term" value="P:nuclear migration"/>
    <property type="evidence" value="ECO:0007669"/>
    <property type="project" value="TreeGrafter"/>
</dbReference>
<dbReference type="WBParaSite" id="HDID_0000197601-mRNA-1">
    <property type="protein sequence ID" value="HDID_0000197601-mRNA-1"/>
    <property type="gene ID" value="HDID_0000197601"/>
</dbReference>
<feature type="compositionally biased region" description="Polar residues" evidence="4">
    <location>
        <begin position="1"/>
        <end position="22"/>
    </location>
</feature>
<dbReference type="Pfam" id="PF00038">
    <property type="entry name" value="Filament"/>
    <property type="match status" value="1"/>
</dbReference>
<evidence type="ECO:0000259" key="5">
    <source>
        <dbReference type="PROSITE" id="PS51841"/>
    </source>
</evidence>
<dbReference type="AlphaFoldDB" id="A0A158QCU7"/>
<feature type="coiled-coil region" evidence="3">
    <location>
        <begin position="379"/>
        <end position="427"/>
    </location>
</feature>
<dbReference type="SUPFAM" id="SSF64593">
    <property type="entry name" value="Intermediate filament protein, coiled coil region"/>
    <property type="match status" value="2"/>
</dbReference>
<dbReference type="GO" id="GO:0005652">
    <property type="term" value="C:nuclear lamina"/>
    <property type="evidence" value="ECO:0007669"/>
    <property type="project" value="TreeGrafter"/>
</dbReference>
<evidence type="ECO:0000259" key="6">
    <source>
        <dbReference type="PROSITE" id="PS51842"/>
    </source>
</evidence>
<accession>A0A158QCU7</accession>
<dbReference type="GO" id="GO:0005200">
    <property type="term" value="F:structural constituent of cytoskeleton"/>
    <property type="evidence" value="ECO:0007669"/>
    <property type="project" value="TreeGrafter"/>
</dbReference>
<dbReference type="PROSITE" id="PS51841">
    <property type="entry name" value="LTD"/>
    <property type="match status" value="1"/>
</dbReference>
<dbReference type="InterPro" id="IPR036415">
    <property type="entry name" value="Lamin_tail_dom_sf"/>
</dbReference>
<feature type="coiled-coil region" evidence="3">
    <location>
        <begin position="127"/>
        <end position="250"/>
    </location>
</feature>
<evidence type="ECO:0000313" key="9">
    <source>
        <dbReference type="WBParaSite" id="HDID_0000197601-mRNA-1"/>
    </source>
</evidence>
<dbReference type="Proteomes" id="UP000274504">
    <property type="component" value="Unassembled WGS sequence"/>
</dbReference>